<dbReference type="GO" id="GO:0016020">
    <property type="term" value="C:membrane"/>
    <property type="evidence" value="ECO:0007669"/>
    <property type="project" value="UniProtKB-SubCell"/>
</dbReference>
<dbReference type="CDD" id="cd17393">
    <property type="entry name" value="MFS_MosC_like"/>
    <property type="match status" value="1"/>
</dbReference>
<keyword evidence="4 5" id="KW-0472">Membrane</keyword>
<evidence type="ECO:0000259" key="6">
    <source>
        <dbReference type="PROSITE" id="PS50850"/>
    </source>
</evidence>
<name>A0A431VKA6_9DEIO</name>
<evidence type="ECO:0000313" key="7">
    <source>
        <dbReference type="EMBL" id="RTR21151.1"/>
    </source>
</evidence>
<keyword evidence="2 5" id="KW-0812">Transmembrane</keyword>
<evidence type="ECO:0000256" key="3">
    <source>
        <dbReference type="ARBA" id="ARBA00022989"/>
    </source>
</evidence>
<feature type="transmembrane region" description="Helical" evidence="5">
    <location>
        <begin position="328"/>
        <end position="346"/>
    </location>
</feature>
<sequence>MPSVARSAQLAVSALFFGYGLLFATLGLNMPGLRDALTLSETQLGFGLLMVSVGSLLTMPLTGRWAERWGSHRLTRLGAGLTFASLLLPFFSTSLSGLLLAFGILGLFNGVLDVALSAQGVTAEKAAERPLMSRLHAFYSLGGLSGALLGGLLVGQVPILWHVGFVTAIMLALLLWTSPRLLPDGQSTQISRNATADPAATRPSSAALMLGGLCFLGMFTEGTNYDWAALYYRDVLEAQAGQIAWGYGAFSGAMALGRWFGDDLRNWLGNQQTVQLGAALAALGMGLALVWPDVTTSTIGFALSGLGLSNVVPVIYSVAGHALASRGIATVATIGYAGFLLGPPLIGFLSDAVGLRTALMLAGLGAGLVALLAGRVFSALRS</sequence>
<dbReference type="RefSeq" id="WP_126353504.1">
    <property type="nucleotide sequence ID" value="NZ_CP086380.1"/>
</dbReference>
<evidence type="ECO:0000256" key="5">
    <source>
        <dbReference type="SAM" id="Phobius"/>
    </source>
</evidence>
<dbReference type="Pfam" id="PF07690">
    <property type="entry name" value="MFS_1"/>
    <property type="match status" value="1"/>
</dbReference>
<dbReference type="InterPro" id="IPR051788">
    <property type="entry name" value="MFS_Transporter"/>
</dbReference>
<gene>
    <name evidence="7" type="ORF">EJ104_13085</name>
</gene>
<dbReference type="Proteomes" id="UP000277766">
    <property type="component" value="Unassembled WGS sequence"/>
</dbReference>
<feature type="transmembrane region" description="Helical" evidence="5">
    <location>
        <begin position="199"/>
        <end position="220"/>
    </location>
</feature>
<dbReference type="InterPro" id="IPR036259">
    <property type="entry name" value="MFS_trans_sf"/>
</dbReference>
<feature type="transmembrane region" description="Helical" evidence="5">
    <location>
        <begin position="12"/>
        <end position="32"/>
    </location>
</feature>
<dbReference type="InterPro" id="IPR011701">
    <property type="entry name" value="MFS"/>
</dbReference>
<feature type="transmembrane region" description="Helical" evidence="5">
    <location>
        <begin position="137"/>
        <end position="153"/>
    </location>
</feature>
<feature type="transmembrane region" description="Helical" evidence="5">
    <location>
        <begin position="44"/>
        <end position="62"/>
    </location>
</feature>
<protein>
    <submittedName>
        <fullName evidence="7">MFS transporter</fullName>
    </submittedName>
</protein>
<dbReference type="PROSITE" id="PS50850">
    <property type="entry name" value="MFS"/>
    <property type="match status" value="1"/>
</dbReference>
<comment type="caution">
    <text evidence="7">The sequence shown here is derived from an EMBL/GenBank/DDBJ whole genome shotgun (WGS) entry which is preliminary data.</text>
</comment>
<dbReference type="AlphaFoldDB" id="A0A431VKA6"/>
<evidence type="ECO:0000313" key="8">
    <source>
        <dbReference type="Proteomes" id="UP000277766"/>
    </source>
</evidence>
<feature type="transmembrane region" description="Helical" evidence="5">
    <location>
        <begin position="159"/>
        <end position="178"/>
    </location>
</feature>
<evidence type="ECO:0000256" key="1">
    <source>
        <dbReference type="ARBA" id="ARBA00004141"/>
    </source>
</evidence>
<dbReference type="GO" id="GO:0022857">
    <property type="term" value="F:transmembrane transporter activity"/>
    <property type="evidence" value="ECO:0007669"/>
    <property type="project" value="InterPro"/>
</dbReference>
<organism evidence="7 8">
    <name type="scientific">Deinococcus radiophilus</name>
    <dbReference type="NCBI Taxonomy" id="32062"/>
    <lineage>
        <taxon>Bacteria</taxon>
        <taxon>Thermotogati</taxon>
        <taxon>Deinococcota</taxon>
        <taxon>Deinococci</taxon>
        <taxon>Deinococcales</taxon>
        <taxon>Deinococcaceae</taxon>
        <taxon>Deinococcus</taxon>
    </lineage>
</organism>
<reference evidence="7 8" key="1">
    <citation type="submission" date="2018-12" db="EMBL/GenBank/DDBJ databases">
        <title>Deinococcus radiophilus ATCC 27603 genome sequencing and assembly.</title>
        <authorList>
            <person name="Maclea K.S."/>
            <person name="Maynard C.R."/>
        </authorList>
    </citation>
    <scope>NUCLEOTIDE SEQUENCE [LARGE SCALE GENOMIC DNA]</scope>
    <source>
        <strain evidence="7 8">ATCC 27603</strain>
    </source>
</reference>
<feature type="transmembrane region" description="Helical" evidence="5">
    <location>
        <begin position="273"/>
        <end position="291"/>
    </location>
</feature>
<dbReference type="Gene3D" id="1.20.1250.20">
    <property type="entry name" value="MFS general substrate transporter like domains"/>
    <property type="match status" value="1"/>
</dbReference>
<keyword evidence="8" id="KW-1185">Reference proteome</keyword>
<accession>A0A431VKA6</accession>
<dbReference type="EMBL" id="RXPE01000050">
    <property type="protein sequence ID" value="RTR21151.1"/>
    <property type="molecule type" value="Genomic_DNA"/>
</dbReference>
<feature type="transmembrane region" description="Helical" evidence="5">
    <location>
        <begin position="358"/>
        <end position="377"/>
    </location>
</feature>
<dbReference type="PANTHER" id="PTHR23514">
    <property type="entry name" value="BYPASS OF STOP CODON PROTEIN 6"/>
    <property type="match status" value="1"/>
</dbReference>
<proteinExistence type="predicted"/>
<feature type="domain" description="Major facilitator superfamily (MFS) profile" evidence="6">
    <location>
        <begin position="6"/>
        <end position="381"/>
    </location>
</feature>
<dbReference type="SUPFAM" id="SSF103473">
    <property type="entry name" value="MFS general substrate transporter"/>
    <property type="match status" value="1"/>
</dbReference>
<feature type="transmembrane region" description="Helical" evidence="5">
    <location>
        <begin position="240"/>
        <end position="261"/>
    </location>
</feature>
<dbReference type="OrthoDB" id="9810941at2"/>
<evidence type="ECO:0000256" key="2">
    <source>
        <dbReference type="ARBA" id="ARBA00022692"/>
    </source>
</evidence>
<dbReference type="PANTHER" id="PTHR23514:SF13">
    <property type="entry name" value="INNER MEMBRANE PROTEIN YBJJ"/>
    <property type="match status" value="1"/>
</dbReference>
<feature type="transmembrane region" description="Helical" evidence="5">
    <location>
        <begin position="297"/>
        <end position="316"/>
    </location>
</feature>
<comment type="subcellular location">
    <subcellularLocation>
        <location evidence="1">Membrane</location>
        <topology evidence="1">Multi-pass membrane protein</topology>
    </subcellularLocation>
</comment>
<dbReference type="InterPro" id="IPR020846">
    <property type="entry name" value="MFS_dom"/>
</dbReference>
<keyword evidence="3 5" id="KW-1133">Transmembrane helix</keyword>
<evidence type="ECO:0000256" key="4">
    <source>
        <dbReference type="ARBA" id="ARBA00023136"/>
    </source>
</evidence>